<keyword evidence="2" id="KW-1185">Reference proteome</keyword>
<dbReference type="Proteomes" id="UP000237105">
    <property type="component" value="Unassembled WGS sequence"/>
</dbReference>
<dbReference type="EMBL" id="JXTB01001072">
    <property type="protein sequence ID" value="PON31393.1"/>
    <property type="molecule type" value="Genomic_DNA"/>
</dbReference>
<comment type="caution">
    <text evidence="1">The sequence shown here is derived from an EMBL/GenBank/DDBJ whole genome shotgun (WGS) entry which is preliminary data.</text>
</comment>
<evidence type="ECO:0000313" key="2">
    <source>
        <dbReference type="Proteomes" id="UP000237105"/>
    </source>
</evidence>
<sequence>MDDIMGRWNSLSINSKTPYYLKVLTICGLDWSARC</sequence>
<reference evidence="2" key="1">
    <citation type="submission" date="2016-06" db="EMBL/GenBank/DDBJ databases">
        <title>Parallel loss of symbiosis genes in relatives of nitrogen-fixing non-legume Parasponia.</title>
        <authorList>
            <person name="Van Velzen R."/>
            <person name="Holmer R."/>
            <person name="Bu F."/>
            <person name="Rutten L."/>
            <person name="Van Zeijl A."/>
            <person name="Liu W."/>
            <person name="Santuari L."/>
            <person name="Cao Q."/>
            <person name="Sharma T."/>
            <person name="Shen D."/>
            <person name="Roswanjaya Y."/>
            <person name="Wardhani T."/>
            <person name="Kalhor M.S."/>
            <person name="Jansen J."/>
            <person name="Van den Hoogen J."/>
            <person name="Gungor B."/>
            <person name="Hartog M."/>
            <person name="Hontelez J."/>
            <person name="Verver J."/>
            <person name="Yang W.-C."/>
            <person name="Schijlen E."/>
            <person name="Repin R."/>
            <person name="Schilthuizen M."/>
            <person name="Schranz E."/>
            <person name="Heidstra R."/>
            <person name="Miyata K."/>
            <person name="Fedorova E."/>
            <person name="Kohlen W."/>
            <person name="Bisseling T."/>
            <person name="Smit S."/>
            <person name="Geurts R."/>
        </authorList>
    </citation>
    <scope>NUCLEOTIDE SEQUENCE [LARGE SCALE GENOMIC DNA]</scope>
    <source>
        <strain evidence="2">cv. WU1-14</strain>
    </source>
</reference>
<evidence type="ECO:0000313" key="1">
    <source>
        <dbReference type="EMBL" id="PON31393.1"/>
    </source>
</evidence>
<gene>
    <name evidence="1" type="ORF">PanWU01x14_370190</name>
</gene>
<protein>
    <submittedName>
        <fullName evidence="1">Uncharacterized protein</fullName>
    </submittedName>
</protein>
<name>A0A2P5A4C6_PARAD</name>
<accession>A0A2P5A4C6</accession>
<proteinExistence type="predicted"/>
<dbReference type="AlphaFoldDB" id="A0A2P5A4C6"/>
<organism evidence="1 2">
    <name type="scientific">Parasponia andersonii</name>
    <name type="common">Sponia andersonii</name>
    <dbReference type="NCBI Taxonomy" id="3476"/>
    <lineage>
        <taxon>Eukaryota</taxon>
        <taxon>Viridiplantae</taxon>
        <taxon>Streptophyta</taxon>
        <taxon>Embryophyta</taxon>
        <taxon>Tracheophyta</taxon>
        <taxon>Spermatophyta</taxon>
        <taxon>Magnoliopsida</taxon>
        <taxon>eudicotyledons</taxon>
        <taxon>Gunneridae</taxon>
        <taxon>Pentapetalae</taxon>
        <taxon>rosids</taxon>
        <taxon>fabids</taxon>
        <taxon>Rosales</taxon>
        <taxon>Cannabaceae</taxon>
        <taxon>Parasponia</taxon>
    </lineage>
</organism>